<evidence type="ECO:0000256" key="4">
    <source>
        <dbReference type="ARBA" id="ARBA00023239"/>
    </source>
</evidence>
<dbReference type="PROSITE" id="PS51891">
    <property type="entry name" value="CENP_V_GFA"/>
    <property type="match status" value="1"/>
</dbReference>
<dbReference type="OrthoDB" id="9807246at2"/>
<sequence length="134" mass="14434">MPDRKGGCLCGAVRYELKAEPRGIAICHCTHCRRLSGSLFSLNVVIRESDYEQSGETAVFIDKGDSGHPVERHFCGVCGSPILAKTALMPGKVVVKAGTLDSMDGLQPQIEIYTDHAATWLAPVAGTMRFAQNV</sequence>
<evidence type="ECO:0000256" key="2">
    <source>
        <dbReference type="ARBA" id="ARBA00022723"/>
    </source>
</evidence>
<evidence type="ECO:0000256" key="1">
    <source>
        <dbReference type="ARBA" id="ARBA00005495"/>
    </source>
</evidence>
<dbReference type="PANTHER" id="PTHR33337">
    <property type="entry name" value="GFA DOMAIN-CONTAINING PROTEIN"/>
    <property type="match status" value="1"/>
</dbReference>
<dbReference type="GO" id="GO:0046872">
    <property type="term" value="F:metal ion binding"/>
    <property type="evidence" value="ECO:0007669"/>
    <property type="project" value="UniProtKB-KW"/>
</dbReference>
<dbReference type="PANTHER" id="PTHR33337:SF40">
    <property type="entry name" value="CENP-V_GFA DOMAIN-CONTAINING PROTEIN-RELATED"/>
    <property type="match status" value="1"/>
</dbReference>
<dbReference type="GO" id="GO:0016846">
    <property type="term" value="F:carbon-sulfur lyase activity"/>
    <property type="evidence" value="ECO:0007669"/>
    <property type="project" value="InterPro"/>
</dbReference>
<reference evidence="6 7" key="1">
    <citation type="submission" date="2019-06" db="EMBL/GenBank/DDBJ databases">
        <title>Genomic Encyclopedia of Type Strains, Phase IV (KMG-V): Genome sequencing to study the core and pangenomes of soil and plant-associated prokaryotes.</title>
        <authorList>
            <person name="Whitman W."/>
        </authorList>
    </citation>
    <scope>NUCLEOTIDE SEQUENCE [LARGE SCALE GENOMIC DNA]</scope>
    <source>
        <strain evidence="6 7">BR 10355</strain>
    </source>
</reference>
<dbReference type="Gene3D" id="3.90.1590.10">
    <property type="entry name" value="glutathione-dependent formaldehyde- activating enzyme (gfa)"/>
    <property type="match status" value="1"/>
</dbReference>
<keyword evidence="3" id="KW-0862">Zinc</keyword>
<protein>
    <recommendedName>
        <fullName evidence="5">CENP-V/GFA domain-containing protein</fullName>
    </recommendedName>
</protein>
<dbReference type="EMBL" id="VITY01000006">
    <property type="protein sequence ID" value="TWB98380.1"/>
    <property type="molecule type" value="Genomic_DNA"/>
</dbReference>
<gene>
    <name evidence="6" type="ORF">FBZ93_106339</name>
</gene>
<dbReference type="SUPFAM" id="SSF51316">
    <property type="entry name" value="Mss4-like"/>
    <property type="match status" value="1"/>
</dbReference>
<dbReference type="AlphaFoldDB" id="A0A560LYH1"/>
<comment type="caution">
    <text evidence="6">The sequence shown here is derived from an EMBL/GenBank/DDBJ whole genome shotgun (WGS) entry which is preliminary data.</text>
</comment>
<name>A0A560LYH1_9BRAD</name>
<keyword evidence="7" id="KW-1185">Reference proteome</keyword>
<organism evidence="6 7">
    <name type="scientific">Bradyrhizobium macuxiense</name>
    <dbReference type="NCBI Taxonomy" id="1755647"/>
    <lineage>
        <taxon>Bacteria</taxon>
        <taxon>Pseudomonadati</taxon>
        <taxon>Pseudomonadota</taxon>
        <taxon>Alphaproteobacteria</taxon>
        <taxon>Hyphomicrobiales</taxon>
        <taxon>Nitrobacteraceae</taxon>
        <taxon>Bradyrhizobium</taxon>
    </lineage>
</organism>
<evidence type="ECO:0000313" key="7">
    <source>
        <dbReference type="Proteomes" id="UP000321304"/>
    </source>
</evidence>
<evidence type="ECO:0000256" key="3">
    <source>
        <dbReference type="ARBA" id="ARBA00022833"/>
    </source>
</evidence>
<keyword evidence="4" id="KW-0456">Lyase</keyword>
<evidence type="ECO:0000313" key="6">
    <source>
        <dbReference type="EMBL" id="TWB98380.1"/>
    </source>
</evidence>
<comment type="similarity">
    <text evidence="1">Belongs to the Gfa family.</text>
</comment>
<dbReference type="RefSeq" id="WP_146987336.1">
    <property type="nucleotide sequence ID" value="NZ_VITY01000006.1"/>
</dbReference>
<dbReference type="InterPro" id="IPR006913">
    <property type="entry name" value="CENP-V/GFA"/>
</dbReference>
<dbReference type="Pfam" id="PF04828">
    <property type="entry name" value="GFA"/>
    <property type="match status" value="1"/>
</dbReference>
<evidence type="ECO:0000259" key="5">
    <source>
        <dbReference type="PROSITE" id="PS51891"/>
    </source>
</evidence>
<dbReference type="Proteomes" id="UP000321304">
    <property type="component" value="Unassembled WGS sequence"/>
</dbReference>
<proteinExistence type="inferred from homology"/>
<accession>A0A560LYH1</accession>
<keyword evidence="2" id="KW-0479">Metal-binding</keyword>
<feature type="domain" description="CENP-V/GFA" evidence="5">
    <location>
        <begin position="4"/>
        <end position="110"/>
    </location>
</feature>
<dbReference type="InterPro" id="IPR011057">
    <property type="entry name" value="Mss4-like_sf"/>
</dbReference>